<comment type="caution">
    <text evidence="1">The sequence shown here is derived from an EMBL/GenBank/DDBJ whole genome shotgun (WGS) entry which is preliminary data.</text>
</comment>
<keyword evidence="2" id="KW-1185">Reference proteome</keyword>
<sequence>MAKRAPFSIEEFRKEVDATEIRVNQLISRRRSEPRTADFAARDNNALTEHVNQSTRGKMSTTRTPDVASESFGIGVVNPMTQDSPSQNSPLIEELNTNASPSKLIALPGPSLVDPPSPGKALVSCFSNLTIKRKYCDDVENSSRSKIQRLCLPDPTPKSLPPCAKPARTRKFFKRGGLRSTLGASPNLLLEPLDMDTGLCDVPVQQIVDRLEVDLGLVLDAVANHSENGRVAGPEQPQPQC</sequence>
<proteinExistence type="predicted"/>
<reference evidence="1" key="1">
    <citation type="submission" date="2022-02" db="EMBL/GenBank/DDBJ databases">
        <title>Plant Genome Project.</title>
        <authorList>
            <person name="Zhang R.-G."/>
        </authorList>
    </citation>
    <scope>NUCLEOTIDE SEQUENCE</scope>
    <source>
        <strain evidence="1">AT1</strain>
    </source>
</reference>
<name>A0ACC0PNZ9_RHOML</name>
<organism evidence="1 2">
    <name type="scientific">Rhododendron molle</name>
    <name type="common">Chinese azalea</name>
    <name type="synonym">Azalea mollis</name>
    <dbReference type="NCBI Taxonomy" id="49168"/>
    <lineage>
        <taxon>Eukaryota</taxon>
        <taxon>Viridiplantae</taxon>
        <taxon>Streptophyta</taxon>
        <taxon>Embryophyta</taxon>
        <taxon>Tracheophyta</taxon>
        <taxon>Spermatophyta</taxon>
        <taxon>Magnoliopsida</taxon>
        <taxon>eudicotyledons</taxon>
        <taxon>Gunneridae</taxon>
        <taxon>Pentapetalae</taxon>
        <taxon>asterids</taxon>
        <taxon>Ericales</taxon>
        <taxon>Ericaceae</taxon>
        <taxon>Ericoideae</taxon>
        <taxon>Rhodoreae</taxon>
        <taxon>Rhododendron</taxon>
    </lineage>
</organism>
<gene>
    <name evidence="1" type="ORF">RHMOL_Rhmol02G0121100</name>
</gene>
<protein>
    <submittedName>
        <fullName evidence="1">Uncharacterized protein</fullName>
    </submittedName>
</protein>
<dbReference type="Proteomes" id="UP001062846">
    <property type="component" value="Chromosome 2"/>
</dbReference>
<dbReference type="EMBL" id="CM046389">
    <property type="protein sequence ID" value="KAI8567425.1"/>
    <property type="molecule type" value="Genomic_DNA"/>
</dbReference>
<evidence type="ECO:0000313" key="2">
    <source>
        <dbReference type="Proteomes" id="UP001062846"/>
    </source>
</evidence>
<accession>A0ACC0PNZ9</accession>
<evidence type="ECO:0000313" key="1">
    <source>
        <dbReference type="EMBL" id="KAI8567425.1"/>
    </source>
</evidence>